<protein>
    <submittedName>
        <fullName evidence="2">Uncharacterized protein</fullName>
    </submittedName>
</protein>
<evidence type="ECO:0000313" key="3">
    <source>
        <dbReference type="Proteomes" id="UP001187192"/>
    </source>
</evidence>
<organism evidence="2 3">
    <name type="scientific">Ficus carica</name>
    <name type="common">Common fig</name>
    <dbReference type="NCBI Taxonomy" id="3494"/>
    <lineage>
        <taxon>Eukaryota</taxon>
        <taxon>Viridiplantae</taxon>
        <taxon>Streptophyta</taxon>
        <taxon>Embryophyta</taxon>
        <taxon>Tracheophyta</taxon>
        <taxon>Spermatophyta</taxon>
        <taxon>Magnoliopsida</taxon>
        <taxon>eudicotyledons</taxon>
        <taxon>Gunneridae</taxon>
        <taxon>Pentapetalae</taxon>
        <taxon>rosids</taxon>
        <taxon>fabids</taxon>
        <taxon>Rosales</taxon>
        <taxon>Moraceae</taxon>
        <taxon>Ficeae</taxon>
        <taxon>Ficus</taxon>
    </lineage>
</organism>
<keyword evidence="3" id="KW-1185">Reference proteome</keyword>
<evidence type="ECO:0000313" key="2">
    <source>
        <dbReference type="EMBL" id="GMN60050.1"/>
    </source>
</evidence>
<dbReference type="EMBL" id="BTGU01000094">
    <property type="protein sequence ID" value="GMN60050.1"/>
    <property type="molecule type" value="Genomic_DNA"/>
</dbReference>
<evidence type="ECO:0000256" key="1">
    <source>
        <dbReference type="SAM" id="MobiDB-lite"/>
    </source>
</evidence>
<gene>
    <name evidence="2" type="ORF">TIFTF001_029156</name>
</gene>
<proteinExistence type="predicted"/>
<comment type="caution">
    <text evidence="2">The sequence shown here is derived from an EMBL/GenBank/DDBJ whole genome shotgun (WGS) entry which is preliminary data.</text>
</comment>
<accession>A0AA88J228</accession>
<feature type="compositionally biased region" description="Basic and acidic residues" evidence="1">
    <location>
        <begin position="7"/>
        <end position="20"/>
    </location>
</feature>
<dbReference type="Proteomes" id="UP001187192">
    <property type="component" value="Unassembled WGS sequence"/>
</dbReference>
<dbReference type="AlphaFoldDB" id="A0AA88J228"/>
<sequence length="60" mass="6664">MGWVADDQERRQPRHCDAADGRGWGGVAGGGCTVINHRETRGRVGRTVNRVWFTVQRSNA</sequence>
<reference evidence="2" key="1">
    <citation type="submission" date="2023-07" db="EMBL/GenBank/DDBJ databases">
        <title>draft genome sequence of fig (Ficus carica).</title>
        <authorList>
            <person name="Takahashi T."/>
            <person name="Nishimura K."/>
        </authorList>
    </citation>
    <scope>NUCLEOTIDE SEQUENCE</scope>
</reference>
<name>A0AA88J228_FICCA</name>
<feature type="region of interest" description="Disordered" evidence="1">
    <location>
        <begin position="1"/>
        <end position="23"/>
    </location>
</feature>